<keyword evidence="3" id="KW-0934">Plastid</keyword>
<dbReference type="SUPFAM" id="SSF101112">
    <property type="entry name" value="Oxygen-evolving enhancer protein 3"/>
    <property type="match status" value="1"/>
</dbReference>
<evidence type="ECO:0000256" key="1">
    <source>
        <dbReference type="ARBA" id="ARBA00004334"/>
    </source>
</evidence>
<keyword evidence="2" id="KW-0150">Chloroplast</keyword>
<evidence type="ECO:0000256" key="7">
    <source>
        <dbReference type="ARBA" id="ARBA00035649"/>
    </source>
</evidence>
<dbReference type="GO" id="GO:0009767">
    <property type="term" value="P:photosynthetic electron transport chain"/>
    <property type="evidence" value="ECO:0007669"/>
    <property type="project" value="TreeGrafter"/>
</dbReference>
<dbReference type="GO" id="GO:0009654">
    <property type="term" value="C:photosystem II oxygen evolving complex"/>
    <property type="evidence" value="ECO:0007669"/>
    <property type="project" value="InterPro"/>
</dbReference>
<evidence type="ECO:0000313" key="9">
    <source>
        <dbReference type="Proteomes" id="UP001161247"/>
    </source>
</evidence>
<name>A0AAV1BYQ3_OLDCO</name>
<comment type="subcellular location">
    <subcellularLocation>
        <location evidence="1">Plastid</location>
        <location evidence="1">Chloroplast thylakoid membrane</location>
    </subcellularLocation>
</comment>
<dbReference type="Proteomes" id="UP001161247">
    <property type="component" value="Chromosome 1"/>
</dbReference>
<evidence type="ECO:0000256" key="2">
    <source>
        <dbReference type="ARBA" id="ARBA00022528"/>
    </source>
</evidence>
<dbReference type="InterPro" id="IPR008797">
    <property type="entry name" value="PSII_PsbQ"/>
</dbReference>
<dbReference type="InterPro" id="IPR054099">
    <property type="entry name" value="PSII_PsbQ_pln"/>
</dbReference>
<evidence type="ECO:0000256" key="4">
    <source>
        <dbReference type="ARBA" id="ARBA00022946"/>
    </source>
</evidence>
<protein>
    <submittedName>
        <fullName evidence="8">OLC1v1022862C1</fullName>
    </submittedName>
</protein>
<keyword evidence="6" id="KW-0472">Membrane</keyword>
<dbReference type="GO" id="GO:0009535">
    <property type="term" value="C:chloroplast thylakoid membrane"/>
    <property type="evidence" value="ECO:0007669"/>
    <property type="project" value="UniProtKB-SubCell"/>
</dbReference>
<dbReference type="PANTHER" id="PTHR33399:SF2">
    <property type="entry name" value="PHOTOSYNTHETIC NDH SUBUNIT OF LUMENAL LOCATION 3, CHLOROPLASTIC"/>
    <property type="match status" value="1"/>
</dbReference>
<keyword evidence="5" id="KW-0793">Thylakoid</keyword>
<dbReference type="Gene3D" id="1.20.120.290">
    <property type="entry name" value="Oxygen-evolving enhancer protein 3 (PsbQ), four-helix up-down bundle"/>
    <property type="match status" value="1"/>
</dbReference>
<gene>
    <name evidence="8" type="ORF">OLC1_LOCUS1084</name>
</gene>
<evidence type="ECO:0000256" key="3">
    <source>
        <dbReference type="ARBA" id="ARBA00022640"/>
    </source>
</evidence>
<proteinExistence type="inferred from homology"/>
<evidence type="ECO:0000313" key="8">
    <source>
        <dbReference type="EMBL" id="CAI9088514.1"/>
    </source>
</evidence>
<dbReference type="Pfam" id="PF05757">
    <property type="entry name" value="PsbQ"/>
    <property type="match status" value="1"/>
</dbReference>
<dbReference type="GO" id="GO:0005509">
    <property type="term" value="F:calcium ion binding"/>
    <property type="evidence" value="ECO:0007669"/>
    <property type="project" value="InterPro"/>
</dbReference>
<comment type="similarity">
    <text evidence="7">Belongs to the PsbQ family.</text>
</comment>
<accession>A0AAV1BYQ3</accession>
<dbReference type="AlphaFoldDB" id="A0AAV1BYQ3"/>
<organism evidence="8 9">
    <name type="scientific">Oldenlandia corymbosa var. corymbosa</name>
    <dbReference type="NCBI Taxonomy" id="529605"/>
    <lineage>
        <taxon>Eukaryota</taxon>
        <taxon>Viridiplantae</taxon>
        <taxon>Streptophyta</taxon>
        <taxon>Embryophyta</taxon>
        <taxon>Tracheophyta</taxon>
        <taxon>Spermatophyta</taxon>
        <taxon>Magnoliopsida</taxon>
        <taxon>eudicotyledons</taxon>
        <taxon>Gunneridae</taxon>
        <taxon>Pentapetalae</taxon>
        <taxon>asterids</taxon>
        <taxon>lamiids</taxon>
        <taxon>Gentianales</taxon>
        <taxon>Rubiaceae</taxon>
        <taxon>Rubioideae</taxon>
        <taxon>Spermacoceae</taxon>
        <taxon>Hedyotis-Oldenlandia complex</taxon>
        <taxon>Oldenlandia</taxon>
    </lineage>
</organism>
<dbReference type="EMBL" id="OX459118">
    <property type="protein sequence ID" value="CAI9088514.1"/>
    <property type="molecule type" value="Genomic_DNA"/>
</dbReference>
<dbReference type="InterPro" id="IPR023222">
    <property type="entry name" value="PsbQ-like_dom_sf"/>
</dbReference>
<dbReference type="GO" id="GO:0019898">
    <property type="term" value="C:extrinsic component of membrane"/>
    <property type="evidence" value="ECO:0007669"/>
    <property type="project" value="InterPro"/>
</dbReference>
<reference evidence="8" key="1">
    <citation type="submission" date="2023-03" db="EMBL/GenBank/DDBJ databases">
        <authorList>
            <person name="Julca I."/>
        </authorList>
    </citation>
    <scope>NUCLEOTIDE SEQUENCE</scope>
</reference>
<keyword evidence="4" id="KW-0809">Transit peptide</keyword>
<keyword evidence="9" id="KW-1185">Reference proteome</keyword>
<dbReference type="PANTHER" id="PTHR33399">
    <property type="entry name" value="OXYGEN-EVOLVING ENHANCER PROTEIN 3-1, CHLOROPLASTIC"/>
    <property type="match status" value="1"/>
</dbReference>
<sequence length="221" mass="24808">MARAANLSGIFEALSVIPKLQQVENIRNRSTSVNLLSKKKDENEEIPFQATRRLAMGLTSLALFSTAVTGVSHADDNGYWLDGPLPVPTAKNKITNEETGTRSFLKTGLYVANIGGPKNRMHRLRRYAFDLLAMADLIGPDTLTYVRRYLKYKSTIMYFDFDELISAVPVSDKQPLTDLANRLFDNFEVLLDAVKSNNLPQTQTVYKDTEVILNEVMARMA</sequence>
<evidence type="ECO:0000256" key="5">
    <source>
        <dbReference type="ARBA" id="ARBA00023078"/>
    </source>
</evidence>
<evidence type="ECO:0000256" key="6">
    <source>
        <dbReference type="ARBA" id="ARBA00023136"/>
    </source>
</evidence>